<feature type="compositionally biased region" description="Low complexity" evidence="5">
    <location>
        <begin position="432"/>
        <end position="449"/>
    </location>
</feature>
<dbReference type="Gene3D" id="3.30.420.10">
    <property type="entry name" value="Ribonuclease H-like superfamily/Ribonuclease H"/>
    <property type="match status" value="1"/>
</dbReference>
<reference evidence="9" key="1">
    <citation type="submission" date="2023-06" db="EMBL/GenBank/DDBJ databases">
        <title>Male Hemibagrus guttatus genome.</title>
        <authorList>
            <person name="Bian C."/>
        </authorList>
    </citation>
    <scope>NUCLEOTIDE SEQUENCE</scope>
    <source>
        <strain evidence="9">Male_cb2023</strain>
        <tissue evidence="9">Muscle</tissue>
    </source>
</reference>
<dbReference type="InterPro" id="IPR000953">
    <property type="entry name" value="Chromo/chromo_shadow_dom"/>
</dbReference>
<dbReference type="Pfam" id="PF00665">
    <property type="entry name" value="rve"/>
    <property type="match status" value="1"/>
</dbReference>
<dbReference type="PROSITE" id="PS50878">
    <property type="entry name" value="RT_POL"/>
    <property type="match status" value="1"/>
</dbReference>
<dbReference type="Proteomes" id="UP001274896">
    <property type="component" value="Unassembled WGS sequence"/>
</dbReference>
<feature type="compositionally biased region" description="Basic residues" evidence="5">
    <location>
        <begin position="395"/>
        <end position="407"/>
    </location>
</feature>
<dbReference type="InterPro" id="IPR001584">
    <property type="entry name" value="Integrase_cat-core"/>
</dbReference>
<dbReference type="EMBL" id="JAUCMX010000020">
    <property type="protein sequence ID" value="KAK3515692.1"/>
    <property type="molecule type" value="Genomic_DNA"/>
</dbReference>
<feature type="domain" description="Reverse transcriptase" evidence="7">
    <location>
        <begin position="763"/>
        <end position="996"/>
    </location>
</feature>
<dbReference type="EC" id="3.1.26.4" evidence="3"/>
<dbReference type="Pfam" id="PF03372">
    <property type="entry name" value="Exo_endo_phos"/>
    <property type="match status" value="1"/>
</dbReference>
<feature type="compositionally biased region" description="Basic and acidic residues" evidence="5">
    <location>
        <begin position="383"/>
        <end position="394"/>
    </location>
</feature>
<dbReference type="InterPro" id="IPR043502">
    <property type="entry name" value="DNA/RNA_pol_sf"/>
</dbReference>
<dbReference type="InterPro" id="IPR036691">
    <property type="entry name" value="Endo/exonu/phosph_ase_sf"/>
</dbReference>
<dbReference type="InterPro" id="IPR050951">
    <property type="entry name" value="Retrovirus_Pol_polyprotein"/>
</dbReference>
<dbReference type="PANTHER" id="PTHR37984">
    <property type="entry name" value="PROTEIN CBG26694"/>
    <property type="match status" value="1"/>
</dbReference>
<dbReference type="FunFam" id="3.30.420.10:FF:000032">
    <property type="entry name" value="Retrovirus-related Pol polyprotein from transposon 297-like Protein"/>
    <property type="match status" value="1"/>
</dbReference>
<feature type="region of interest" description="Disordered" evidence="5">
    <location>
        <begin position="381"/>
        <end position="473"/>
    </location>
</feature>
<dbReference type="PANTHER" id="PTHR37984:SF5">
    <property type="entry name" value="PROTEIN NYNRIN-LIKE"/>
    <property type="match status" value="1"/>
</dbReference>
<dbReference type="InterPro" id="IPR016197">
    <property type="entry name" value="Chromo-like_dom_sf"/>
</dbReference>
<evidence type="ECO:0000313" key="10">
    <source>
        <dbReference type="Proteomes" id="UP001274896"/>
    </source>
</evidence>
<dbReference type="Pfam" id="PF00078">
    <property type="entry name" value="RVT_1"/>
    <property type="match status" value="1"/>
</dbReference>
<dbReference type="GO" id="GO:0004523">
    <property type="term" value="F:RNA-DNA hybrid ribonuclease activity"/>
    <property type="evidence" value="ECO:0007669"/>
    <property type="project" value="UniProtKB-EC"/>
</dbReference>
<comment type="subcellular location">
    <subcellularLocation>
        <location evidence="1">Nucleus</location>
    </subcellularLocation>
</comment>
<comment type="caution">
    <text evidence="9">The sequence shown here is derived from an EMBL/GenBank/DDBJ whole genome shotgun (WGS) entry which is preliminary data.</text>
</comment>
<evidence type="ECO:0000259" key="7">
    <source>
        <dbReference type="PROSITE" id="PS50878"/>
    </source>
</evidence>
<dbReference type="SMART" id="SM00298">
    <property type="entry name" value="CHROMO"/>
    <property type="match status" value="1"/>
</dbReference>
<evidence type="ECO:0000256" key="1">
    <source>
        <dbReference type="ARBA" id="ARBA00004123"/>
    </source>
</evidence>
<keyword evidence="10" id="KW-1185">Reference proteome</keyword>
<dbReference type="Gene3D" id="3.30.70.270">
    <property type="match status" value="1"/>
</dbReference>
<protein>
    <recommendedName>
        <fullName evidence="3">ribonuclease H</fullName>
        <ecNumber evidence="3">3.1.26.4</ecNumber>
    </recommendedName>
</protein>
<dbReference type="GO" id="GO:0015074">
    <property type="term" value="P:DNA integration"/>
    <property type="evidence" value="ECO:0007669"/>
    <property type="project" value="InterPro"/>
</dbReference>
<organism evidence="9 10">
    <name type="scientific">Hemibagrus guttatus</name>
    <dbReference type="NCBI Taxonomy" id="175788"/>
    <lineage>
        <taxon>Eukaryota</taxon>
        <taxon>Metazoa</taxon>
        <taxon>Chordata</taxon>
        <taxon>Craniata</taxon>
        <taxon>Vertebrata</taxon>
        <taxon>Euteleostomi</taxon>
        <taxon>Actinopterygii</taxon>
        <taxon>Neopterygii</taxon>
        <taxon>Teleostei</taxon>
        <taxon>Ostariophysi</taxon>
        <taxon>Siluriformes</taxon>
        <taxon>Bagridae</taxon>
        <taxon>Hemibagrus</taxon>
    </lineage>
</organism>
<dbReference type="AlphaFoldDB" id="A0AAE0UQ61"/>
<dbReference type="GO" id="GO:0005634">
    <property type="term" value="C:nucleus"/>
    <property type="evidence" value="ECO:0007669"/>
    <property type="project" value="UniProtKB-SubCell"/>
</dbReference>
<dbReference type="InterPro" id="IPR023780">
    <property type="entry name" value="Chromo_domain"/>
</dbReference>
<dbReference type="InterPro" id="IPR000477">
    <property type="entry name" value="RT_dom"/>
</dbReference>
<gene>
    <name evidence="9" type="ORF">QTP70_028533</name>
</gene>
<dbReference type="SUPFAM" id="SSF56672">
    <property type="entry name" value="DNA/RNA polymerases"/>
    <property type="match status" value="1"/>
</dbReference>
<dbReference type="SUPFAM" id="SSF53098">
    <property type="entry name" value="Ribonuclease H-like"/>
    <property type="match status" value="1"/>
</dbReference>
<dbReference type="InterPro" id="IPR056924">
    <property type="entry name" value="SH3_Tf2-1"/>
</dbReference>
<evidence type="ECO:0000259" key="8">
    <source>
        <dbReference type="PROSITE" id="PS50994"/>
    </source>
</evidence>
<feature type="domain" description="Chromo" evidence="6">
    <location>
        <begin position="339"/>
        <end position="397"/>
    </location>
</feature>
<dbReference type="InterPro" id="IPR005135">
    <property type="entry name" value="Endo/exonuclease/phosphatase"/>
</dbReference>
<evidence type="ECO:0000256" key="3">
    <source>
        <dbReference type="ARBA" id="ARBA00012180"/>
    </source>
</evidence>
<evidence type="ECO:0000259" key="6">
    <source>
        <dbReference type="PROSITE" id="PS50013"/>
    </source>
</evidence>
<dbReference type="Pfam" id="PF00385">
    <property type="entry name" value="Chromo"/>
    <property type="match status" value="1"/>
</dbReference>
<dbReference type="GO" id="GO:0003676">
    <property type="term" value="F:nucleic acid binding"/>
    <property type="evidence" value="ECO:0007669"/>
    <property type="project" value="InterPro"/>
</dbReference>
<dbReference type="Gene3D" id="3.60.10.10">
    <property type="entry name" value="Endonuclease/exonuclease/phosphatase"/>
    <property type="match status" value="1"/>
</dbReference>
<evidence type="ECO:0000256" key="4">
    <source>
        <dbReference type="SAM" id="Coils"/>
    </source>
</evidence>
<dbReference type="InterPro" id="IPR012337">
    <property type="entry name" value="RNaseH-like_sf"/>
</dbReference>
<feature type="coiled-coil region" evidence="4">
    <location>
        <begin position="782"/>
        <end position="816"/>
    </location>
</feature>
<evidence type="ECO:0000313" key="9">
    <source>
        <dbReference type="EMBL" id="KAK3515692.1"/>
    </source>
</evidence>
<feature type="domain" description="Integrase catalytic" evidence="8">
    <location>
        <begin position="34"/>
        <end position="193"/>
    </location>
</feature>
<comment type="similarity">
    <text evidence="2">Belongs to the beta type-B retroviral polymerase family. HERV class-II K(HML-2) pol subfamily.</text>
</comment>
<dbReference type="Gene3D" id="2.40.50.40">
    <property type="match status" value="1"/>
</dbReference>
<sequence>MATEVKRYVQGCRECAMAKTPRHLPSRKLLPLPVPNRPWSHLGAGFITDLPASGGCTCILVIVDRFSKACRLIPLPKPPTALDTAECLFNHVFRYYGLPEDIVSDRGPQFTSRVWRAFCRRLGVTISLSSGYHPQTNGQTERKIQEVSRFLRTFCHSHQESWNQFLGWAEYAQNSLRQSTTGLTPFQCVLGYQPPLFPWDGEPSDVPAVDYWFRESERVWGKAHRQLQRAVRRRRTTADLRRSQAPDYQPGQKVWLSTRDIKLRLPCKKLSPRFIGPFPIVRKINPVTYRLQLPPEYRIHPVFHVSLLKPHHPSVSPSTEPGAAEEPPLPLLIDDGPAYLLKEVLDSRRRGGRLEYLVDWEGYGPEERSWIPRDDILDPGLLEDFHASHPDRPAPRGRGRPPRRRGPRSSGADHGGGGTPRRSQATLRDIVSPACPGSSPGPLPGGACPEHLSRETSRRHPKQMPEPPQLPPFDVEEQRLYSELLLGKGRELADMMERRKVDILCVQETRWKGSKARSIGAGFKLFYYGVNSKRNGVGVVLKEEFVRNVLEVKRVSDRVMSLKLEIEGVMLNVVSGYAPQGERVVIGADFNGHVGEDNTGDEQVMGKFGVKERNLEGQMVVYFAKRMDMAVVNTYFQKREEHRVTYKSGGRRTQVDYILCRRGNLKEISDCKVVVGESVARQHRMVVCRMTLIVCKTKRSKIEKKTKWWMLKKEECCEEFRQKLRQALGGQVVLPDDWETTVEVIREIGIKVLGVSSGRRKEDKETWWWNEELQDSIQRKRLAKKKWDMDRTEENRQEYKELQRRVKREVSKAKQKAYDELYTRLVLEKERRTCTDLEKAYDRVPREELWYCMRKSGVAEKYVRVVQDMYERSRTVVRCAVGQTEEFNVKVRLHQGSALSPFLFAIVMDQLSEEVRQESPWTMMFADDIVICSESREQVEENLERWRFALERRGMKVSCSKTEYMCVNEREGSGTVRLQGEEVKKVQEFKYLGSTVQSNGECGKEVKKRVQAGWNGWRKMSGVLCDRKISARIKGKVYRTVVRPAMLYGLETVSLKKRQESELDVAELKMLRFSLGVTRLDRIRNKYIRGTAHVARLGDKVREARLRWFGHVQRRE</sequence>
<dbReference type="PROSITE" id="PS50013">
    <property type="entry name" value="CHROMO_2"/>
    <property type="match status" value="1"/>
</dbReference>
<dbReference type="SUPFAM" id="SSF56219">
    <property type="entry name" value="DNase I-like"/>
    <property type="match status" value="1"/>
</dbReference>
<evidence type="ECO:0000256" key="5">
    <source>
        <dbReference type="SAM" id="MobiDB-lite"/>
    </source>
</evidence>
<name>A0AAE0UQ61_9TELE</name>
<dbReference type="InterPro" id="IPR043128">
    <property type="entry name" value="Rev_trsase/Diguanyl_cyclase"/>
</dbReference>
<dbReference type="InterPro" id="IPR036397">
    <property type="entry name" value="RNaseH_sf"/>
</dbReference>
<keyword evidence="4" id="KW-0175">Coiled coil</keyword>
<evidence type="ECO:0000256" key="2">
    <source>
        <dbReference type="ARBA" id="ARBA00010879"/>
    </source>
</evidence>
<dbReference type="SUPFAM" id="SSF54160">
    <property type="entry name" value="Chromo domain-like"/>
    <property type="match status" value="1"/>
</dbReference>
<dbReference type="CDD" id="cd09076">
    <property type="entry name" value="L1-EN"/>
    <property type="match status" value="1"/>
</dbReference>
<dbReference type="PROSITE" id="PS50994">
    <property type="entry name" value="INTEGRASE"/>
    <property type="match status" value="1"/>
</dbReference>
<feature type="non-terminal residue" evidence="9">
    <location>
        <position position="1"/>
    </location>
</feature>
<proteinExistence type="inferred from homology"/>
<accession>A0AAE0UQ61</accession>
<dbReference type="Pfam" id="PF24626">
    <property type="entry name" value="SH3_Tf2-1"/>
    <property type="match status" value="1"/>
</dbReference>